<name>A0A7R9Q563_9ACAR</name>
<evidence type="ECO:0000256" key="10">
    <source>
        <dbReference type="RuleBase" id="RU000688"/>
    </source>
</evidence>
<proteinExistence type="inferred from homology"/>
<keyword evidence="4 10" id="KW-0812">Transmembrane</keyword>
<keyword evidence="9 10" id="KW-0807">Transducer</keyword>
<dbReference type="GO" id="GO:0042277">
    <property type="term" value="F:peptide binding"/>
    <property type="evidence" value="ECO:0007669"/>
    <property type="project" value="TreeGrafter"/>
</dbReference>
<gene>
    <name evidence="13" type="ORF">OSB1V03_LOCUS11995</name>
</gene>
<feature type="non-terminal residue" evidence="13">
    <location>
        <position position="198"/>
    </location>
</feature>
<evidence type="ECO:0000313" key="14">
    <source>
        <dbReference type="Proteomes" id="UP000759131"/>
    </source>
</evidence>
<dbReference type="PROSITE" id="PS50262">
    <property type="entry name" value="G_PROTEIN_RECEP_F1_2"/>
    <property type="match status" value="1"/>
</dbReference>
<keyword evidence="8 10" id="KW-0675">Receptor</keyword>
<evidence type="ECO:0000259" key="12">
    <source>
        <dbReference type="PROSITE" id="PS50262"/>
    </source>
</evidence>
<dbReference type="AlphaFoldDB" id="A0A7R9Q563"/>
<organism evidence="13">
    <name type="scientific">Medioppia subpectinata</name>
    <dbReference type="NCBI Taxonomy" id="1979941"/>
    <lineage>
        <taxon>Eukaryota</taxon>
        <taxon>Metazoa</taxon>
        <taxon>Ecdysozoa</taxon>
        <taxon>Arthropoda</taxon>
        <taxon>Chelicerata</taxon>
        <taxon>Arachnida</taxon>
        <taxon>Acari</taxon>
        <taxon>Acariformes</taxon>
        <taxon>Sarcoptiformes</taxon>
        <taxon>Oribatida</taxon>
        <taxon>Brachypylina</taxon>
        <taxon>Oppioidea</taxon>
        <taxon>Oppiidae</taxon>
        <taxon>Medioppia</taxon>
    </lineage>
</organism>
<evidence type="ECO:0000256" key="3">
    <source>
        <dbReference type="ARBA" id="ARBA00022475"/>
    </source>
</evidence>
<dbReference type="EMBL" id="OC864258">
    <property type="protein sequence ID" value="CAD7631586.1"/>
    <property type="molecule type" value="Genomic_DNA"/>
</dbReference>
<evidence type="ECO:0000256" key="1">
    <source>
        <dbReference type="ARBA" id="ARBA00004651"/>
    </source>
</evidence>
<sequence length="198" mass="22134">MNVTLVPILNDLVGYQLNSNCSANNMSSMNTTIQSLYSSASAFNSSFNGQNCNESYESGGELPVAVGYPVLVLEFAKILYGIVFLVGLFGNSLVIYVVLRFSKMQTVTNMYIFNLALADEMFLVGLPFLITTVIYKYWSFGRHMCKVYMTTTSINQFTSSLLLTVMSADRYVAVCHPISSPRYRTPFIAKFICLTVWT</sequence>
<feature type="domain" description="G-protein coupled receptors family 1 profile" evidence="12">
    <location>
        <begin position="90"/>
        <end position="198"/>
    </location>
</feature>
<dbReference type="Pfam" id="PF00001">
    <property type="entry name" value="7tm_1"/>
    <property type="match status" value="1"/>
</dbReference>
<dbReference type="SUPFAM" id="SSF81321">
    <property type="entry name" value="Family A G protein-coupled receptor-like"/>
    <property type="match status" value="1"/>
</dbReference>
<dbReference type="PROSITE" id="PS00237">
    <property type="entry name" value="G_PROTEIN_RECEP_F1_1"/>
    <property type="match status" value="1"/>
</dbReference>
<evidence type="ECO:0000256" key="8">
    <source>
        <dbReference type="ARBA" id="ARBA00023170"/>
    </source>
</evidence>
<evidence type="ECO:0000256" key="4">
    <source>
        <dbReference type="ARBA" id="ARBA00022692"/>
    </source>
</evidence>
<dbReference type="InterPro" id="IPR017452">
    <property type="entry name" value="GPCR_Rhodpsn_7TM"/>
</dbReference>
<evidence type="ECO:0000256" key="7">
    <source>
        <dbReference type="ARBA" id="ARBA00023136"/>
    </source>
</evidence>
<evidence type="ECO:0000256" key="9">
    <source>
        <dbReference type="ARBA" id="ARBA00023224"/>
    </source>
</evidence>
<keyword evidence="14" id="KW-1185">Reference proteome</keyword>
<dbReference type="GO" id="GO:0005886">
    <property type="term" value="C:plasma membrane"/>
    <property type="evidence" value="ECO:0007669"/>
    <property type="project" value="UniProtKB-SubCell"/>
</dbReference>
<comment type="subcellular location">
    <subcellularLocation>
        <location evidence="1">Cell membrane</location>
        <topology evidence="1">Multi-pass membrane protein</topology>
    </subcellularLocation>
</comment>
<evidence type="ECO:0000256" key="5">
    <source>
        <dbReference type="ARBA" id="ARBA00022989"/>
    </source>
</evidence>
<dbReference type="Gene3D" id="1.20.1070.10">
    <property type="entry name" value="Rhodopsin 7-helix transmembrane proteins"/>
    <property type="match status" value="1"/>
</dbReference>
<evidence type="ECO:0000256" key="11">
    <source>
        <dbReference type="SAM" id="Phobius"/>
    </source>
</evidence>
<dbReference type="EMBL" id="CAJPIZ010009683">
    <property type="protein sequence ID" value="CAG2112016.1"/>
    <property type="molecule type" value="Genomic_DNA"/>
</dbReference>
<reference evidence="13" key="1">
    <citation type="submission" date="2020-11" db="EMBL/GenBank/DDBJ databases">
        <authorList>
            <person name="Tran Van P."/>
        </authorList>
    </citation>
    <scope>NUCLEOTIDE SEQUENCE</scope>
</reference>
<dbReference type="Proteomes" id="UP000759131">
    <property type="component" value="Unassembled WGS sequence"/>
</dbReference>
<dbReference type="GO" id="GO:0043005">
    <property type="term" value="C:neuron projection"/>
    <property type="evidence" value="ECO:0007669"/>
    <property type="project" value="TreeGrafter"/>
</dbReference>
<protein>
    <recommendedName>
        <fullName evidence="12">G-protein coupled receptors family 1 profile domain-containing protein</fullName>
    </recommendedName>
</protein>
<keyword evidence="7 11" id="KW-0472">Membrane</keyword>
<evidence type="ECO:0000313" key="13">
    <source>
        <dbReference type="EMBL" id="CAD7631586.1"/>
    </source>
</evidence>
<dbReference type="OrthoDB" id="6076970at2759"/>
<dbReference type="PANTHER" id="PTHR24229:SF40">
    <property type="entry name" value="ALLATOSTATIN C RECEPTOR 1-RELATED"/>
    <property type="match status" value="1"/>
</dbReference>
<accession>A0A7R9Q563</accession>
<dbReference type="PANTHER" id="PTHR24229">
    <property type="entry name" value="NEUROPEPTIDES RECEPTOR"/>
    <property type="match status" value="1"/>
</dbReference>
<keyword evidence="6 10" id="KW-0297">G-protein coupled receptor</keyword>
<feature type="transmembrane region" description="Helical" evidence="11">
    <location>
        <begin position="78"/>
        <end position="99"/>
    </location>
</feature>
<evidence type="ECO:0000256" key="6">
    <source>
        <dbReference type="ARBA" id="ARBA00023040"/>
    </source>
</evidence>
<keyword evidence="3" id="KW-1003">Cell membrane</keyword>
<dbReference type="InterPro" id="IPR000276">
    <property type="entry name" value="GPCR_Rhodpsn"/>
</dbReference>
<dbReference type="GO" id="GO:0004930">
    <property type="term" value="F:G protein-coupled receptor activity"/>
    <property type="evidence" value="ECO:0007669"/>
    <property type="project" value="UniProtKB-KW"/>
</dbReference>
<feature type="transmembrane region" description="Helical" evidence="11">
    <location>
        <begin position="111"/>
        <end position="138"/>
    </location>
</feature>
<dbReference type="PRINTS" id="PR00237">
    <property type="entry name" value="GPCRRHODOPSN"/>
</dbReference>
<comment type="similarity">
    <text evidence="2 10">Belongs to the G-protein coupled receptor 1 family.</text>
</comment>
<keyword evidence="5 11" id="KW-1133">Transmembrane helix</keyword>
<evidence type="ECO:0000256" key="2">
    <source>
        <dbReference type="ARBA" id="ARBA00010663"/>
    </source>
</evidence>